<evidence type="ECO:0000256" key="3">
    <source>
        <dbReference type="ARBA" id="ARBA00022989"/>
    </source>
</evidence>
<feature type="transmembrane region" description="Helical" evidence="5">
    <location>
        <begin position="227"/>
        <end position="246"/>
    </location>
</feature>
<accession>A0ABT8C2G8</accession>
<feature type="transmembrane region" description="Helical" evidence="5">
    <location>
        <begin position="380"/>
        <end position="396"/>
    </location>
</feature>
<feature type="domain" description="Amino acid permease/ SLC12A" evidence="6">
    <location>
        <begin position="20"/>
        <end position="457"/>
    </location>
</feature>
<evidence type="ECO:0000313" key="9">
    <source>
        <dbReference type="Proteomes" id="UP001236663"/>
    </source>
</evidence>
<protein>
    <submittedName>
        <fullName evidence="8">Na-K-Cl cotransporter</fullName>
    </submittedName>
</protein>
<feature type="transmembrane region" description="Helical" evidence="5">
    <location>
        <begin position="14"/>
        <end position="35"/>
    </location>
</feature>
<comment type="subcellular location">
    <subcellularLocation>
        <location evidence="1">Membrane</location>
        <topology evidence="1">Multi-pass membrane protein</topology>
    </subcellularLocation>
</comment>
<dbReference type="EMBL" id="JAUFQS010000003">
    <property type="protein sequence ID" value="MDN3686690.1"/>
    <property type="molecule type" value="Genomic_DNA"/>
</dbReference>
<dbReference type="Pfam" id="PF00324">
    <property type="entry name" value="AA_permease"/>
    <property type="match status" value="1"/>
</dbReference>
<evidence type="ECO:0000256" key="4">
    <source>
        <dbReference type="ARBA" id="ARBA00023136"/>
    </source>
</evidence>
<keyword evidence="9" id="KW-1185">Reference proteome</keyword>
<feature type="transmembrane region" description="Helical" evidence="5">
    <location>
        <begin position="192"/>
        <end position="215"/>
    </location>
</feature>
<dbReference type="InterPro" id="IPR004841">
    <property type="entry name" value="AA-permease/SLC12A_dom"/>
</dbReference>
<feature type="transmembrane region" description="Helical" evidence="5">
    <location>
        <begin position="154"/>
        <end position="172"/>
    </location>
</feature>
<evidence type="ECO:0000259" key="7">
    <source>
        <dbReference type="Pfam" id="PF03522"/>
    </source>
</evidence>
<feature type="transmembrane region" description="Helical" evidence="5">
    <location>
        <begin position="129"/>
        <end position="147"/>
    </location>
</feature>
<evidence type="ECO:0000313" key="8">
    <source>
        <dbReference type="EMBL" id="MDN3686690.1"/>
    </source>
</evidence>
<proteinExistence type="predicted"/>
<keyword evidence="3 5" id="KW-1133">Transmembrane helix</keyword>
<keyword evidence="4 5" id="KW-0472">Membrane</keyword>
<feature type="transmembrane region" description="Helical" evidence="5">
    <location>
        <begin position="93"/>
        <end position="117"/>
    </location>
</feature>
<evidence type="ECO:0000256" key="5">
    <source>
        <dbReference type="SAM" id="Phobius"/>
    </source>
</evidence>
<evidence type="ECO:0000256" key="1">
    <source>
        <dbReference type="ARBA" id="ARBA00004141"/>
    </source>
</evidence>
<name>A0ABT8C2G8_9BACT</name>
<sequence>MAGRETKQRKYSKLGTFGGVFTPSLLTILGVIMYLRFGWVVGNVGLIGTLLIVTLSTSITFLTSLSIAAVATNAPVKGGGAYFLISRSLGAEIGGAVGIPLYLAQAFSVSLYIIGFSESLTAVFPVLEPRWVSLATTLLLGFLALFSTQATIKVQYIILGLIALSLLSLFFGRPLEDSHIELWGVPASQSVSFWQVFAIFFPAVTGIMTGVNMSGDLKDPAKSIPKGTFMAVGVGFVIYMILPIILASRVDAATLVAEPLIMEQIALWGGAILLGVWGATLSSATGSLLGAPRVLQALANDKILPSWAGFFTQVTGKEKIPRAATLFTIGITLVTVYFGNLNLIAPILTMFFLTTYAVLNVTAGVETFLKSPSFRPKFKVHWVFSLLGALGCAAVMFLINSLATIAAFLVIGIIFIWLKRRKIRRTWGGLGSGILSSIIRYALLRLEKEVDAKSWRPNILVLSGSPTKRWRLIELTNDITNGNSLFTVSTILSESNVPQEKVKDYESQIMDFLANKNVHALVRVLRAPDPFTGATQLVNAYGLGQLVPNTVLLGDTKENAHLKPYSEMIRHFYKSRKNVIIVQDENNKGFRKKQVIDIWWGGLKKNGSLMIILAYLLKNSREWQQAQVNVKMVVPNSEASAGARKNLDAIFSGMRTGFGYQILESQGRDFWDILSEESAKSDLVLIGLAVPELEGEFEVYYTALKEKTQALPTKVFVLAAQEVEFDKVLH</sequence>
<comment type="caution">
    <text evidence="8">The sequence shown here is derived from an EMBL/GenBank/DDBJ whole genome shotgun (WGS) entry which is preliminary data.</text>
</comment>
<evidence type="ECO:0000256" key="2">
    <source>
        <dbReference type="ARBA" id="ARBA00022692"/>
    </source>
</evidence>
<dbReference type="Gene3D" id="1.20.1740.10">
    <property type="entry name" value="Amino acid/polyamine transporter I"/>
    <property type="match status" value="1"/>
</dbReference>
<organism evidence="8 9">
    <name type="scientific">Cyclobacterium jeungdonense</name>
    <dbReference type="NCBI Taxonomy" id="708087"/>
    <lineage>
        <taxon>Bacteria</taxon>
        <taxon>Pseudomonadati</taxon>
        <taxon>Bacteroidota</taxon>
        <taxon>Cytophagia</taxon>
        <taxon>Cytophagales</taxon>
        <taxon>Cyclobacteriaceae</taxon>
        <taxon>Cyclobacterium</taxon>
    </lineage>
</organism>
<dbReference type="PANTHER" id="PTHR11827:SF72">
    <property type="entry name" value="GH08340P"/>
    <property type="match status" value="1"/>
</dbReference>
<keyword evidence="2 5" id="KW-0812">Transmembrane</keyword>
<feature type="domain" description="SLC12A transporter C-terminal" evidence="7">
    <location>
        <begin position="471"/>
        <end position="583"/>
    </location>
</feature>
<dbReference type="RefSeq" id="WP_163384837.1">
    <property type="nucleotide sequence ID" value="NZ_JAUFQS010000003.1"/>
</dbReference>
<evidence type="ECO:0000259" key="6">
    <source>
        <dbReference type="Pfam" id="PF00324"/>
    </source>
</evidence>
<feature type="transmembrane region" description="Helical" evidence="5">
    <location>
        <begin position="320"/>
        <end position="338"/>
    </location>
</feature>
<dbReference type="InterPro" id="IPR004842">
    <property type="entry name" value="SLC12A_fam"/>
</dbReference>
<gene>
    <name evidence="8" type="ORF">QWZ15_02505</name>
</gene>
<dbReference type="InterPro" id="IPR018491">
    <property type="entry name" value="SLC12_C"/>
</dbReference>
<feature type="transmembrane region" description="Helical" evidence="5">
    <location>
        <begin position="47"/>
        <end position="72"/>
    </location>
</feature>
<reference evidence="9" key="1">
    <citation type="journal article" date="2019" name="Int. J. Syst. Evol. Microbiol.">
        <title>The Global Catalogue of Microorganisms (GCM) 10K type strain sequencing project: providing services to taxonomists for standard genome sequencing and annotation.</title>
        <authorList>
            <consortium name="The Broad Institute Genomics Platform"/>
            <consortium name="The Broad Institute Genome Sequencing Center for Infectious Disease"/>
            <person name="Wu L."/>
            <person name="Ma J."/>
        </authorList>
    </citation>
    <scope>NUCLEOTIDE SEQUENCE [LARGE SCALE GENOMIC DNA]</scope>
    <source>
        <strain evidence="9">CECT 7706</strain>
    </source>
</reference>
<feature type="transmembrane region" description="Helical" evidence="5">
    <location>
        <begin position="344"/>
        <end position="368"/>
    </location>
</feature>
<dbReference type="Proteomes" id="UP001236663">
    <property type="component" value="Unassembled WGS sequence"/>
</dbReference>
<feature type="transmembrane region" description="Helical" evidence="5">
    <location>
        <begin position="266"/>
        <end position="289"/>
    </location>
</feature>
<dbReference type="PANTHER" id="PTHR11827">
    <property type="entry name" value="SOLUTE CARRIER FAMILY 12, CATION COTRANSPORTERS"/>
    <property type="match status" value="1"/>
</dbReference>
<dbReference type="Pfam" id="PF03522">
    <property type="entry name" value="SLC12"/>
    <property type="match status" value="1"/>
</dbReference>
<feature type="transmembrane region" description="Helical" evidence="5">
    <location>
        <begin position="402"/>
        <end position="418"/>
    </location>
</feature>